<dbReference type="InterPro" id="IPR013518">
    <property type="entry name" value="K_chnl_inward-rec_Kir_cyto"/>
</dbReference>
<evidence type="ECO:0000256" key="6">
    <source>
        <dbReference type="ARBA" id="ARBA00022958"/>
    </source>
</evidence>
<evidence type="ECO:0000313" key="16">
    <source>
        <dbReference type="EMBL" id="KAK2560345.1"/>
    </source>
</evidence>
<gene>
    <name evidence="16" type="ORF">P5673_016680</name>
</gene>
<feature type="region of interest" description="Disordered" evidence="12">
    <location>
        <begin position="1"/>
        <end position="48"/>
    </location>
</feature>
<dbReference type="GO" id="GO:0034765">
    <property type="term" value="P:regulation of monoatomic ion transmembrane transport"/>
    <property type="evidence" value="ECO:0007669"/>
    <property type="project" value="TreeGrafter"/>
</dbReference>
<evidence type="ECO:0000256" key="2">
    <source>
        <dbReference type="ARBA" id="ARBA00022448"/>
    </source>
</evidence>
<proteinExistence type="inferred from homology"/>
<reference evidence="16" key="1">
    <citation type="journal article" date="2023" name="G3 (Bethesda)">
        <title>Whole genome assembly and annotation of the endangered Caribbean coral Acropora cervicornis.</title>
        <authorList>
            <person name="Selwyn J.D."/>
            <person name="Vollmer S.V."/>
        </authorList>
    </citation>
    <scope>NUCLEOTIDE SEQUENCE</scope>
    <source>
        <strain evidence="16">K2</strain>
    </source>
</reference>
<dbReference type="GO" id="GO:0005886">
    <property type="term" value="C:plasma membrane"/>
    <property type="evidence" value="ECO:0007669"/>
    <property type="project" value="TreeGrafter"/>
</dbReference>
<keyword evidence="8 11" id="KW-0406">Ion transport</keyword>
<dbReference type="InterPro" id="IPR016449">
    <property type="entry name" value="K_chnl_inward-rec_Kir"/>
</dbReference>
<dbReference type="SUPFAM" id="SSF81296">
    <property type="entry name" value="E set domains"/>
    <property type="match status" value="1"/>
</dbReference>
<dbReference type="InterPro" id="IPR014756">
    <property type="entry name" value="Ig_E-set"/>
</dbReference>
<evidence type="ECO:0000259" key="15">
    <source>
        <dbReference type="Pfam" id="PF17655"/>
    </source>
</evidence>
<keyword evidence="7 13" id="KW-1133">Transmembrane helix</keyword>
<dbReference type="GO" id="GO:1990573">
    <property type="term" value="P:potassium ion import across plasma membrane"/>
    <property type="evidence" value="ECO:0007669"/>
    <property type="project" value="TreeGrafter"/>
</dbReference>
<dbReference type="PIRSF" id="PIRSF005465">
    <property type="entry name" value="GIRK_kir"/>
    <property type="match status" value="1"/>
</dbReference>
<comment type="subcellular location">
    <subcellularLocation>
        <location evidence="1 11">Membrane</location>
        <topology evidence="1 11">Multi-pass membrane protein</topology>
    </subcellularLocation>
</comment>
<dbReference type="PRINTS" id="PR01320">
    <property type="entry name" value="KIRCHANNEL"/>
</dbReference>
<organism evidence="16 17">
    <name type="scientific">Acropora cervicornis</name>
    <name type="common">Staghorn coral</name>
    <dbReference type="NCBI Taxonomy" id="6130"/>
    <lineage>
        <taxon>Eukaryota</taxon>
        <taxon>Metazoa</taxon>
        <taxon>Cnidaria</taxon>
        <taxon>Anthozoa</taxon>
        <taxon>Hexacorallia</taxon>
        <taxon>Scleractinia</taxon>
        <taxon>Astrocoeniina</taxon>
        <taxon>Acroporidae</taxon>
        <taxon>Acropora</taxon>
    </lineage>
</organism>
<evidence type="ECO:0000256" key="11">
    <source>
        <dbReference type="RuleBase" id="RU003822"/>
    </source>
</evidence>
<evidence type="ECO:0000313" key="17">
    <source>
        <dbReference type="Proteomes" id="UP001249851"/>
    </source>
</evidence>
<evidence type="ECO:0000256" key="3">
    <source>
        <dbReference type="ARBA" id="ARBA00022538"/>
    </source>
</evidence>
<name>A0AAD9V4F0_ACRCE</name>
<evidence type="ECO:0000256" key="8">
    <source>
        <dbReference type="ARBA" id="ARBA00023065"/>
    </source>
</evidence>
<dbReference type="SUPFAM" id="SSF81324">
    <property type="entry name" value="Voltage-gated potassium channels"/>
    <property type="match status" value="1"/>
</dbReference>
<reference evidence="16" key="2">
    <citation type="journal article" date="2023" name="Science">
        <title>Genomic signatures of disease resistance in endangered staghorn corals.</title>
        <authorList>
            <person name="Vollmer S.V."/>
            <person name="Selwyn J.D."/>
            <person name="Despard B.A."/>
            <person name="Roesel C.L."/>
        </authorList>
    </citation>
    <scope>NUCLEOTIDE SEQUENCE</scope>
    <source>
        <strain evidence="16">K2</strain>
    </source>
</reference>
<dbReference type="Pfam" id="PF01007">
    <property type="entry name" value="IRK"/>
    <property type="match status" value="1"/>
</dbReference>
<evidence type="ECO:0000256" key="10">
    <source>
        <dbReference type="ARBA" id="ARBA00023303"/>
    </source>
</evidence>
<keyword evidence="17" id="KW-1185">Reference proteome</keyword>
<dbReference type="Proteomes" id="UP001249851">
    <property type="component" value="Unassembled WGS sequence"/>
</dbReference>
<keyword evidence="2 11" id="KW-0813">Transport</keyword>
<feature type="transmembrane region" description="Helical" evidence="13">
    <location>
        <begin position="72"/>
        <end position="95"/>
    </location>
</feature>
<comment type="similarity">
    <text evidence="11">Belongs to the inward rectifier-type potassium channel (TC 1.A.2.1) family.</text>
</comment>
<dbReference type="GO" id="GO:0005242">
    <property type="term" value="F:inward rectifier potassium channel activity"/>
    <property type="evidence" value="ECO:0007669"/>
    <property type="project" value="InterPro"/>
</dbReference>
<dbReference type="Gene3D" id="1.10.287.70">
    <property type="match status" value="1"/>
</dbReference>
<feature type="domain" description="Potassium channel inwardly rectifying transmembrane" evidence="14">
    <location>
        <begin position="37"/>
        <end position="172"/>
    </location>
</feature>
<evidence type="ECO:0000256" key="9">
    <source>
        <dbReference type="ARBA" id="ARBA00023136"/>
    </source>
</evidence>
<evidence type="ECO:0000256" key="7">
    <source>
        <dbReference type="ARBA" id="ARBA00022989"/>
    </source>
</evidence>
<evidence type="ECO:0000256" key="4">
    <source>
        <dbReference type="ARBA" id="ARBA00022692"/>
    </source>
</evidence>
<keyword evidence="5 11" id="KW-0851">Voltage-gated channel</keyword>
<dbReference type="AlphaFoldDB" id="A0AAD9V4F0"/>
<dbReference type="EMBL" id="JARQWQ010000036">
    <property type="protein sequence ID" value="KAK2560345.1"/>
    <property type="molecule type" value="Genomic_DNA"/>
</dbReference>
<protein>
    <submittedName>
        <fullName evidence="16">Inward rectifier potassium channel 2</fullName>
    </submittedName>
</protein>
<evidence type="ECO:0000256" key="1">
    <source>
        <dbReference type="ARBA" id="ARBA00004141"/>
    </source>
</evidence>
<comment type="caution">
    <text evidence="16">The sequence shown here is derived from an EMBL/GenBank/DDBJ whole genome shotgun (WGS) entry which is preliminary data.</text>
</comment>
<keyword evidence="3 11" id="KW-0633">Potassium transport</keyword>
<accession>A0AAD9V4F0</accession>
<evidence type="ECO:0000259" key="14">
    <source>
        <dbReference type="Pfam" id="PF01007"/>
    </source>
</evidence>
<dbReference type="GO" id="GO:0034702">
    <property type="term" value="C:monoatomic ion channel complex"/>
    <property type="evidence" value="ECO:0007669"/>
    <property type="project" value="UniProtKB-KW"/>
</dbReference>
<dbReference type="InterPro" id="IPR040445">
    <property type="entry name" value="Kir_TM"/>
</dbReference>
<keyword evidence="6 11" id="KW-0630">Potassium</keyword>
<feature type="transmembrane region" description="Helical" evidence="13">
    <location>
        <begin position="143"/>
        <end position="167"/>
    </location>
</feature>
<dbReference type="Gene3D" id="2.60.40.1400">
    <property type="entry name" value="G protein-activated inward rectifier potassium channel 1"/>
    <property type="match status" value="1"/>
</dbReference>
<keyword evidence="10 11" id="KW-0407">Ion channel</keyword>
<evidence type="ECO:0000256" key="5">
    <source>
        <dbReference type="ARBA" id="ARBA00022882"/>
    </source>
</evidence>
<keyword evidence="4 11" id="KW-0812">Transmembrane</keyword>
<evidence type="ECO:0000256" key="13">
    <source>
        <dbReference type="SAM" id="Phobius"/>
    </source>
</evidence>
<sequence>MSDKGEDHPLVNVTSNGLPYSPFRGRRNSEARGSRLVQKNGKHHVRSSNIPQKRERFLADFFTSFIDAKWPWVVGLYSVGFLFSWTFFGTVYFIIFSLRQKYDEGTLCVEKVDSWTSAFLFSVESQTTIGYGGRQITPECPEAIIFLLLQSLAGFLLSTSLLGLIFAKLSRPRPRAQTVMFSKHAVIAEQDGVLSLMFRVGDARKSQLLDVTVSLYCIQFRTNSTGQEILVAQHELPISTEHGLDVGQKIYPFLLLPLTIVHVIDQRSPLYELGAQDLKVSRLELVAVLEGVVESTSMVTQARASYLAEEITWGQRFHPISVMRNIERGWRADFSSFDKTYRVRTSTLSAKKLKESKCKDHEKRKLRGNECQVWITPEEDVELPPEKPEVHSSYNCKAV</sequence>
<dbReference type="InterPro" id="IPR041647">
    <property type="entry name" value="IRK_C"/>
</dbReference>
<evidence type="ECO:0000256" key="12">
    <source>
        <dbReference type="SAM" id="MobiDB-lite"/>
    </source>
</evidence>
<keyword evidence="9 13" id="KW-0472">Membrane</keyword>
<dbReference type="PANTHER" id="PTHR11767">
    <property type="entry name" value="INWARD RECTIFIER POTASSIUM CHANNEL"/>
    <property type="match status" value="1"/>
</dbReference>
<dbReference type="Pfam" id="PF17655">
    <property type="entry name" value="IRK_C"/>
    <property type="match status" value="1"/>
</dbReference>
<dbReference type="PANTHER" id="PTHR11767:SF102">
    <property type="entry name" value="INWARDLY RECTIFYING POTASSIUM CHANNEL 1, ISOFORM F"/>
    <property type="match status" value="1"/>
</dbReference>
<feature type="domain" description="Inward rectifier potassium channel C-terminal" evidence="15">
    <location>
        <begin position="179"/>
        <end position="357"/>
    </location>
</feature>